<dbReference type="GO" id="GO:0005886">
    <property type="term" value="C:plasma membrane"/>
    <property type="evidence" value="ECO:0007669"/>
    <property type="project" value="UniProtKB-SubCell"/>
</dbReference>
<comment type="similarity">
    <text evidence="6">Belongs to the exbB/tolQ family.</text>
</comment>
<organism evidence="9 10">
    <name type="scientific">Crateriforma conspicua</name>
    <dbReference type="NCBI Taxonomy" id="2527996"/>
    <lineage>
        <taxon>Bacteria</taxon>
        <taxon>Pseudomonadati</taxon>
        <taxon>Planctomycetota</taxon>
        <taxon>Planctomycetia</taxon>
        <taxon>Planctomycetales</taxon>
        <taxon>Planctomycetaceae</taxon>
        <taxon>Crateriforma</taxon>
    </lineage>
</organism>
<keyword evidence="6" id="KW-0813">Transport</keyword>
<gene>
    <name evidence="9" type="ORF">Pan14r_49850</name>
</gene>
<evidence type="ECO:0000313" key="9">
    <source>
        <dbReference type="EMBL" id="TWT72665.1"/>
    </source>
</evidence>
<sequence length="113" mass="12135">MKDTSPYFTPPSGHKQDLTDGALLRRVRLVTALIIPLAIVGGVFMTVIGMMRSFDALAKAESVEPSQLAGDISTSLSIGAISIPIAIVAFAIWLWATLRLRKIERAATNGLIE</sequence>
<keyword evidence="4 7" id="KW-1133">Transmembrane helix</keyword>
<dbReference type="Proteomes" id="UP000317238">
    <property type="component" value="Unassembled WGS sequence"/>
</dbReference>
<keyword evidence="2" id="KW-1003">Cell membrane</keyword>
<feature type="transmembrane region" description="Helical" evidence="7">
    <location>
        <begin position="72"/>
        <end position="96"/>
    </location>
</feature>
<evidence type="ECO:0000256" key="2">
    <source>
        <dbReference type="ARBA" id="ARBA00022475"/>
    </source>
</evidence>
<dbReference type="InterPro" id="IPR002898">
    <property type="entry name" value="MotA_ExbB_proton_chnl"/>
</dbReference>
<dbReference type="AlphaFoldDB" id="A0A5C5YED4"/>
<feature type="transmembrane region" description="Helical" evidence="7">
    <location>
        <begin position="29"/>
        <end position="52"/>
    </location>
</feature>
<comment type="subcellular location">
    <subcellularLocation>
        <location evidence="1">Cell membrane</location>
        <topology evidence="1">Multi-pass membrane protein</topology>
    </subcellularLocation>
    <subcellularLocation>
        <location evidence="6">Membrane</location>
        <topology evidence="6">Multi-pass membrane protein</topology>
    </subcellularLocation>
</comment>
<evidence type="ECO:0000256" key="6">
    <source>
        <dbReference type="RuleBase" id="RU004057"/>
    </source>
</evidence>
<feature type="domain" description="MotA/TolQ/ExbB proton channel" evidence="8">
    <location>
        <begin position="30"/>
        <end position="99"/>
    </location>
</feature>
<evidence type="ECO:0000256" key="5">
    <source>
        <dbReference type="ARBA" id="ARBA00023136"/>
    </source>
</evidence>
<keyword evidence="5 7" id="KW-0472">Membrane</keyword>
<protein>
    <submittedName>
        <fullName evidence="9">MotA/TolQ/ExbB proton channel family protein</fullName>
    </submittedName>
</protein>
<dbReference type="GO" id="GO:0015031">
    <property type="term" value="P:protein transport"/>
    <property type="evidence" value="ECO:0007669"/>
    <property type="project" value="UniProtKB-KW"/>
</dbReference>
<evidence type="ECO:0000256" key="3">
    <source>
        <dbReference type="ARBA" id="ARBA00022692"/>
    </source>
</evidence>
<accession>A0A5C5YED4</accession>
<evidence type="ECO:0000313" key="10">
    <source>
        <dbReference type="Proteomes" id="UP000317238"/>
    </source>
</evidence>
<evidence type="ECO:0000256" key="7">
    <source>
        <dbReference type="SAM" id="Phobius"/>
    </source>
</evidence>
<dbReference type="OrthoDB" id="10010104at2"/>
<dbReference type="RefSeq" id="WP_146440437.1">
    <property type="nucleotide sequence ID" value="NZ_SJPL01000001.1"/>
</dbReference>
<name>A0A5C5YED4_9PLAN</name>
<keyword evidence="6" id="KW-0653">Protein transport</keyword>
<comment type="caution">
    <text evidence="9">The sequence shown here is derived from an EMBL/GenBank/DDBJ whole genome shotgun (WGS) entry which is preliminary data.</text>
</comment>
<keyword evidence="10" id="KW-1185">Reference proteome</keyword>
<evidence type="ECO:0000256" key="1">
    <source>
        <dbReference type="ARBA" id="ARBA00004651"/>
    </source>
</evidence>
<dbReference type="EMBL" id="SJPL01000001">
    <property type="protein sequence ID" value="TWT72665.1"/>
    <property type="molecule type" value="Genomic_DNA"/>
</dbReference>
<reference evidence="9 10" key="1">
    <citation type="submission" date="2019-02" db="EMBL/GenBank/DDBJ databases">
        <title>Deep-cultivation of Planctomycetes and their phenomic and genomic characterization uncovers novel biology.</title>
        <authorList>
            <person name="Wiegand S."/>
            <person name="Jogler M."/>
            <person name="Boedeker C."/>
            <person name="Pinto D."/>
            <person name="Vollmers J."/>
            <person name="Rivas-Marin E."/>
            <person name="Kohn T."/>
            <person name="Peeters S.H."/>
            <person name="Heuer A."/>
            <person name="Rast P."/>
            <person name="Oberbeckmann S."/>
            <person name="Bunk B."/>
            <person name="Jeske O."/>
            <person name="Meyerdierks A."/>
            <person name="Storesund J.E."/>
            <person name="Kallscheuer N."/>
            <person name="Luecker S."/>
            <person name="Lage O.M."/>
            <person name="Pohl T."/>
            <person name="Merkel B.J."/>
            <person name="Hornburger P."/>
            <person name="Mueller R.-W."/>
            <person name="Bruemmer F."/>
            <person name="Labrenz M."/>
            <person name="Spormann A.M."/>
            <person name="Op Den Camp H."/>
            <person name="Overmann J."/>
            <person name="Amann R."/>
            <person name="Jetten M.S.M."/>
            <person name="Mascher T."/>
            <person name="Medema M.H."/>
            <person name="Devos D.P."/>
            <person name="Kaster A.-K."/>
            <person name="Ovreas L."/>
            <person name="Rohde M."/>
            <person name="Galperin M.Y."/>
            <person name="Jogler C."/>
        </authorList>
    </citation>
    <scope>NUCLEOTIDE SEQUENCE [LARGE SCALE GENOMIC DNA]</scope>
    <source>
        <strain evidence="9 10">Pan14r</strain>
    </source>
</reference>
<evidence type="ECO:0000256" key="4">
    <source>
        <dbReference type="ARBA" id="ARBA00022989"/>
    </source>
</evidence>
<keyword evidence="3 7" id="KW-0812">Transmembrane</keyword>
<proteinExistence type="inferred from homology"/>
<dbReference type="Pfam" id="PF01618">
    <property type="entry name" value="MotA_ExbB"/>
    <property type="match status" value="1"/>
</dbReference>
<evidence type="ECO:0000259" key="8">
    <source>
        <dbReference type="Pfam" id="PF01618"/>
    </source>
</evidence>